<reference evidence="4 5" key="1">
    <citation type="journal article" date="2018" name="Biotechnol. Biofuels">
        <title>Integrative visual omics of the white-rot fungus Polyporus brumalis exposes the biotechnological potential of its oxidative enzymes for delignifying raw plant biomass.</title>
        <authorList>
            <person name="Miyauchi S."/>
            <person name="Rancon A."/>
            <person name="Drula E."/>
            <person name="Hage H."/>
            <person name="Chaduli D."/>
            <person name="Favel A."/>
            <person name="Grisel S."/>
            <person name="Henrissat B."/>
            <person name="Herpoel-Gimbert I."/>
            <person name="Ruiz-Duenas F.J."/>
            <person name="Chevret D."/>
            <person name="Hainaut M."/>
            <person name="Lin J."/>
            <person name="Wang M."/>
            <person name="Pangilinan J."/>
            <person name="Lipzen A."/>
            <person name="Lesage-Meessen L."/>
            <person name="Navarro D."/>
            <person name="Riley R."/>
            <person name="Grigoriev I.V."/>
            <person name="Zhou S."/>
            <person name="Raouche S."/>
            <person name="Rosso M.N."/>
        </authorList>
    </citation>
    <scope>NUCLEOTIDE SEQUENCE [LARGE SCALE GENOMIC DNA]</scope>
    <source>
        <strain evidence="4 5">BRFM 1820</strain>
    </source>
</reference>
<dbReference type="AlphaFoldDB" id="A0A371CQZ0"/>
<dbReference type="InterPro" id="IPR040898">
    <property type="entry name" value="CxC6"/>
</dbReference>
<protein>
    <recommendedName>
        <fullName evidence="6">CxC5 like cysteine cluster associated with KDZ domain-containing protein</fullName>
    </recommendedName>
</protein>
<dbReference type="Proteomes" id="UP000256964">
    <property type="component" value="Unassembled WGS sequence"/>
</dbReference>
<feature type="domain" description="CxC6 like cysteine cluster associated with KDZ" evidence="3">
    <location>
        <begin position="329"/>
        <end position="393"/>
    </location>
</feature>
<dbReference type="InterPro" id="IPR041539">
    <property type="entry name" value="CxC5"/>
</dbReference>
<dbReference type="STRING" id="139420.A0A371CQZ0"/>
<gene>
    <name evidence="4" type="ORF">OH76DRAFT_1488417</name>
</gene>
<evidence type="ECO:0000259" key="2">
    <source>
        <dbReference type="Pfam" id="PF18718"/>
    </source>
</evidence>
<proteinExistence type="predicted"/>
<accession>A0A371CQZ0</accession>
<sequence length="524" mass="58697">MPTVFQLAMCLGQFPDLMQELSTVQLTIFVEVMTRYIPIIELSSPRTSTATVPPLPHHIRDLLVQEVGLTPKHVNDLWSALGAMLLAEPQFAAPASSVDHGLSDRAPHYKLGAKVITPPVRACFQPECPERGKPLGGHKKHYMATLYTRQRGTLPVQVFSLYCRGCHTTYRPDYFVRNASAPDAVRQYYPDAMPPYVEASEYSFVECKLIDLFRNQMCISHASGDVVARIYNMGLSDILDARPLSAETVWHAFYLHALLLDCRRRSDVLHLPHHGLHADRLLAALKARNLRMAGVGQPMWAHACDECEKWYPPDPNKPGSTWERLSACVMDGVTVGHPRCNDTLCTNSLRSPRDRFCPQHQRLNSICAVTGCNLSSEDNMRTCRTPEHRQYEEDKREEGKAFFRLKKRIDTRLAASALRGLSDDTARETGEEVLDVEDVLDDEVVPSRVAAATNGRPASNQPTESAARGKGKAKKTTMPIKGSLGRRWTHNEQLMFRPCGVVISRATFYESEGMHNALVCCAFL</sequence>
<name>A0A371CQZ0_9APHY</name>
<evidence type="ECO:0000256" key="1">
    <source>
        <dbReference type="SAM" id="MobiDB-lite"/>
    </source>
</evidence>
<evidence type="ECO:0000313" key="5">
    <source>
        <dbReference type="Proteomes" id="UP000256964"/>
    </source>
</evidence>
<dbReference type="Pfam" id="PF18718">
    <property type="entry name" value="CxC5"/>
    <property type="match status" value="1"/>
</dbReference>
<feature type="domain" description="CxC5 like cysteine cluster associated with KDZ" evidence="2">
    <location>
        <begin position="113"/>
        <end position="233"/>
    </location>
</feature>
<dbReference type="EMBL" id="KZ857478">
    <property type="protein sequence ID" value="RDX42701.1"/>
    <property type="molecule type" value="Genomic_DNA"/>
</dbReference>
<dbReference type="Pfam" id="PF18721">
    <property type="entry name" value="CxC6"/>
    <property type="match status" value="1"/>
</dbReference>
<keyword evidence="5" id="KW-1185">Reference proteome</keyword>
<organism evidence="4 5">
    <name type="scientific">Lentinus brumalis</name>
    <dbReference type="NCBI Taxonomy" id="2498619"/>
    <lineage>
        <taxon>Eukaryota</taxon>
        <taxon>Fungi</taxon>
        <taxon>Dikarya</taxon>
        <taxon>Basidiomycota</taxon>
        <taxon>Agaricomycotina</taxon>
        <taxon>Agaricomycetes</taxon>
        <taxon>Polyporales</taxon>
        <taxon>Polyporaceae</taxon>
        <taxon>Lentinus</taxon>
    </lineage>
</organism>
<evidence type="ECO:0008006" key="6">
    <source>
        <dbReference type="Google" id="ProtNLM"/>
    </source>
</evidence>
<evidence type="ECO:0000313" key="4">
    <source>
        <dbReference type="EMBL" id="RDX42701.1"/>
    </source>
</evidence>
<evidence type="ECO:0000259" key="3">
    <source>
        <dbReference type="Pfam" id="PF18721"/>
    </source>
</evidence>
<feature type="region of interest" description="Disordered" evidence="1">
    <location>
        <begin position="450"/>
        <end position="478"/>
    </location>
</feature>
<dbReference type="OrthoDB" id="2501483at2759"/>